<organism evidence="2 3">
    <name type="scientific">Staurois parvus</name>
    <dbReference type="NCBI Taxonomy" id="386267"/>
    <lineage>
        <taxon>Eukaryota</taxon>
        <taxon>Metazoa</taxon>
        <taxon>Chordata</taxon>
        <taxon>Craniata</taxon>
        <taxon>Vertebrata</taxon>
        <taxon>Euteleostomi</taxon>
        <taxon>Amphibia</taxon>
        <taxon>Batrachia</taxon>
        <taxon>Anura</taxon>
        <taxon>Neobatrachia</taxon>
        <taxon>Ranoidea</taxon>
        <taxon>Ranidae</taxon>
        <taxon>Staurois</taxon>
    </lineage>
</organism>
<keyword evidence="3" id="KW-1185">Reference proteome</keyword>
<evidence type="ECO:0008006" key="4">
    <source>
        <dbReference type="Google" id="ProtNLM"/>
    </source>
</evidence>
<feature type="region of interest" description="Disordered" evidence="1">
    <location>
        <begin position="1"/>
        <end position="49"/>
    </location>
</feature>
<dbReference type="Proteomes" id="UP001162483">
    <property type="component" value="Unassembled WGS sequence"/>
</dbReference>
<feature type="compositionally biased region" description="Polar residues" evidence="1">
    <location>
        <begin position="16"/>
        <end position="30"/>
    </location>
</feature>
<comment type="caution">
    <text evidence="2">The sequence shown here is derived from an EMBL/GenBank/DDBJ whole genome shotgun (WGS) entry which is preliminary data.</text>
</comment>
<evidence type="ECO:0000313" key="2">
    <source>
        <dbReference type="EMBL" id="CAI9533409.1"/>
    </source>
</evidence>
<accession>A0ABN9ABQ5</accession>
<gene>
    <name evidence="2" type="ORF">SPARVUS_LOCUS372322</name>
</gene>
<dbReference type="EMBL" id="CATNWA010000130">
    <property type="protein sequence ID" value="CAI9533409.1"/>
    <property type="molecule type" value="Genomic_DNA"/>
</dbReference>
<feature type="non-terminal residue" evidence="2">
    <location>
        <position position="1"/>
    </location>
</feature>
<evidence type="ECO:0000256" key="1">
    <source>
        <dbReference type="SAM" id="MobiDB-lite"/>
    </source>
</evidence>
<name>A0ABN9ABQ5_9NEOB</name>
<reference evidence="2" key="1">
    <citation type="submission" date="2023-05" db="EMBL/GenBank/DDBJ databases">
        <authorList>
            <person name="Stuckert A."/>
        </authorList>
    </citation>
    <scope>NUCLEOTIDE SEQUENCE</scope>
</reference>
<protein>
    <recommendedName>
        <fullName evidence="4">MHC class I antigen</fullName>
    </recommendedName>
</protein>
<evidence type="ECO:0000313" key="3">
    <source>
        <dbReference type="Proteomes" id="UP001162483"/>
    </source>
</evidence>
<sequence>QKIGTHQQCDVRPESGTWQSVAMEDSSNGRPITGTHERLGLGSSMREAV</sequence>
<proteinExistence type="predicted"/>